<proteinExistence type="predicted"/>
<name>X1T0U5_9ZZZZ</name>
<gene>
    <name evidence="1" type="ORF">S12H4_23078</name>
</gene>
<dbReference type="AlphaFoldDB" id="X1T0U5"/>
<accession>X1T0U5</accession>
<protein>
    <submittedName>
        <fullName evidence="1">Uncharacterized protein</fullName>
    </submittedName>
</protein>
<reference evidence="1" key="1">
    <citation type="journal article" date="2014" name="Front. Microbiol.">
        <title>High frequency of phylogenetically diverse reductive dehalogenase-homologous genes in deep subseafloor sedimentary metagenomes.</title>
        <authorList>
            <person name="Kawai M."/>
            <person name="Futagami T."/>
            <person name="Toyoda A."/>
            <person name="Takaki Y."/>
            <person name="Nishi S."/>
            <person name="Hori S."/>
            <person name="Arai W."/>
            <person name="Tsubouchi T."/>
            <person name="Morono Y."/>
            <person name="Uchiyama I."/>
            <person name="Ito T."/>
            <person name="Fujiyama A."/>
            <person name="Inagaki F."/>
            <person name="Takami H."/>
        </authorList>
    </citation>
    <scope>NUCLEOTIDE SEQUENCE</scope>
    <source>
        <strain evidence="1">Expedition CK06-06</strain>
    </source>
</reference>
<evidence type="ECO:0000313" key="1">
    <source>
        <dbReference type="EMBL" id="GAI81235.1"/>
    </source>
</evidence>
<sequence>MKKLEAKHIIAVLMNAQRSGIEAGESKLKELQKAGPRWAVKNESDNKIVGTMLDVCGCTALHLAGRSKIVWAFKALGNPDRYGDLAINGLSISKNDYQGGYGLRANLSNRQELSVREEAVKAFCDYCKVHGLECSWSSRID</sequence>
<organism evidence="1">
    <name type="scientific">marine sediment metagenome</name>
    <dbReference type="NCBI Taxonomy" id="412755"/>
    <lineage>
        <taxon>unclassified sequences</taxon>
        <taxon>metagenomes</taxon>
        <taxon>ecological metagenomes</taxon>
    </lineage>
</organism>
<dbReference type="EMBL" id="BARW01012174">
    <property type="protein sequence ID" value="GAI81235.1"/>
    <property type="molecule type" value="Genomic_DNA"/>
</dbReference>
<comment type="caution">
    <text evidence="1">The sequence shown here is derived from an EMBL/GenBank/DDBJ whole genome shotgun (WGS) entry which is preliminary data.</text>
</comment>